<reference evidence="1" key="1">
    <citation type="submission" date="2023-03" db="EMBL/GenBank/DDBJ databases">
        <title>Actinoallomurus iriomotensis NBRC 103684.</title>
        <authorList>
            <person name="Ichikawa N."/>
            <person name="Sato H."/>
            <person name="Tonouchi N."/>
        </authorList>
    </citation>
    <scope>NUCLEOTIDE SEQUENCE</scope>
    <source>
        <strain evidence="1">NBRC 103684</strain>
    </source>
</reference>
<dbReference type="GO" id="GO:0006281">
    <property type="term" value="P:DNA repair"/>
    <property type="evidence" value="ECO:0007669"/>
    <property type="project" value="TreeGrafter"/>
</dbReference>
<sequence>MALVLWDIDQTLLDAGAFDREVWFTLCGELLGVPPRPVHVVPGRTIRQILRAILREYGADAATAERLLPEALRLEVERVAAERSRLASRGRLLPGVRAVVAALDRTPGVVQSVLTGNQAATTRLKLTAFGLAPPLDLRVAATGTDDEHRPSLVPAARSRAEACYGPGTATPTVLVGDSVLDIEAARANDARVVAVATGITSRADLTAAGPDAVLDDLADLRAALTAILPSPVPGHGAAAP</sequence>
<evidence type="ECO:0000313" key="1">
    <source>
        <dbReference type="EMBL" id="GLY90195.1"/>
    </source>
</evidence>
<dbReference type="SFLD" id="SFLDG01129">
    <property type="entry name" value="C1.5:_HAD__Beta-PGM__Phosphata"/>
    <property type="match status" value="1"/>
</dbReference>
<proteinExistence type="predicted"/>
<keyword evidence="2" id="KW-1185">Reference proteome</keyword>
<dbReference type="AlphaFoldDB" id="A0A9W6S8B0"/>
<comment type="caution">
    <text evidence="1">The sequence shown here is derived from an EMBL/GenBank/DDBJ whole genome shotgun (WGS) entry which is preliminary data.</text>
</comment>
<dbReference type="PANTHER" id="PTHR43434">
    <property type="entry name" value="PHOSPHOGLYCOLATE PHOSPHATASE"/>
    <property type="match status" value="1"/>
</dbReference>
<dbReference type="GO" id="GO:0008967">
    <property type="term" value="F:phosphoglycolate phosphatase activity"/>
    <property type="evidence" value="ECO:0007669"/>
    <property type="project" value="TreeGrafter"/>
</dbReference>
<dbReference type="Pfam" id="PF12710">
    <property type="entry name" value="HAD"/>
    <property type="match status" value="1"/>
</dbReference>
<dbReference type="GO" id="GO:0005829">
    <property type="term" value="C:cytosol"/>
    <property type="evidence" value="ECO:0007669"/>
    <property type="project" value="TreeGrafter"/>
</dbReference>
<name>A0A9W6S8B0_9ACTN</name>
<accession>A0A9W6S8B0</accession>
<dbReference type="PANTHER" id="PTHR43434:SF1">
    <property type="entry name" value="PHOSPHOGLYCOLATE PHOSPHATASE"/>
    <property type="match status" value="1"/>
</dbReference>
<evidence type="ECO:0000313" key="2">
    <source>
        <dbReference type="Proteomes" id="UP001165074"/>
    </source>
</evidence>
<dbReference type="InterPro" id="IPR023198">
    <property type="entry name" value="PGP-like_dom2"/>
</dbReference>
<dbReference type="Gene3D" id="1.10.150.240">
    <property type="entry name" value="Putative phosphatase, domain 2"/>
    <property type="match status" value="1"/>
</dbReference>
<dbReference type="RefSeq" id="WP_285580895.1">
    <property type="nucleotide sequence ID" value="NZ_BSTK01000015.1"/>
</dbReference>
<gene>
    <name evidence="1" type="ORF">Airi02_081240</name>
</gene>
<organism evidence="1 2">
    <name type="scientific">Actinoallomurus iriomotensis</name>
    <dbReference type="NCBI Taxonomy" id="478107"/>
    <lineage>
        <taxon>Bacteria</taxon>
        <taxon>Bacillati</taxon>
        <taxon>Actinomycetota</taxon>
        <taxon>Actinomycetes</taxon>
        <taxon>Streptosporangiales</taxon>
        <taxon>Thermomonosporaceae</taxon>
        <taxon>Actinoallomurus</taxon>
    </lineage>
</organism>
<dbReference type="Proteomes" id="UP001165074">
    <property type="component" value="Unassembled WGS sequence"/>
</dbReference>
<protein>
    <submittedName>
        <fullName evidence="1">Haloacid dehalogenase</fullName>
    </submittedName>
</protein>
<dbReference type="Gene3D" id="3.40.50.1000">
    <property type="entry name" value="HAD superfamily/HAD-like"/>
    <property type="match status" value="1"/>
</dbReference>
<dbReference type="SUPFAM" id="SSF56784">
    <property type="entry name" value="HAD-like"/>
    <property type="match status" value="1"/>
</dbReference>
<dbReference type="InterPro" id="IPR023214">
    <property type="entry name" value="HAD_sf"/>
</dbReference>
<dbReference type="EMBL" id="BSTK01000015">
    <property type="protein sequence ID" value="GLY90195.1"/>
    <property type="molecule type" value="Genomic_DNA"/>
</dbReference>
<dbReference type="InterPro" id="IPR036412">
    <property type="entry name" value="HAD-like_sf"/>
</dbReference>
<dbReference type="SFLD" id="SFLDS00003">
    <property type="entry name" value="Haloacid_Dehalogenase"/>
    <property type="match status" value="1"/>
</dbReference>
<dbReference type="InterPro" id="IPR050155">
    <property type="entry name" value="HAD-like_hydrolase_sf"/>
</dbReference>